<proteinExistence type="predicted"/>
<gene>
    <name evidence="2" type="ORF">SCF082_LOCUS43387</name>
</gene>
<protein>
    <submittedName>
        <fullName evidence="2">Uncharacterized protein</fullName>
    </submittedName>
</protein>
<accession>A0ABP0QW16</accession>
<comment type="caution">
    <text evidence="2">The sequence shown here is derived from an EMBL/GenBank/DDBJ whole genome shotgun (WGS) entry which is preliminary data.</text>
</comment>
<sequence length="162" mass="18116">AAVAAPAPEILQRVEPRARSVEPVVEATQRKEFVEVEPQTSEATLRVRSARPEDGSVRTEVKSVETQTMPAKMPKAKRSKSLPGTTESRPKPRLGNWSFLQQRDMAASTVKPKFKPPPRGMPVRVNYVRPEKLPISCTCKAHTLCICGYQGDLRWVSPTLRR</sequence>
<dbReference type="Proteomes" id="UP001642464">
    <property type="component" value="Unassembled WGS sequence"/>
</dbReference>
<name>A0ABP0QW16_9DINO</name>
<evidence type="ECO:0000313" key="3">
    <source>
        <dbReference type="Proteomes" id="UP001642464"/>
    </source>
</evidence>
<keyword evidence="3" id="KW-1185">Reference proteome</keyword>
<feature type="compositionally biased region" description="Basic and acidic residues" evidence="1">
    <location>
        <begin position="50"/>
        <end position="63"/>
    </location>
</feature>
<evidence type="ECO:0000313" key="2">
    <source>
        <dbReference type="EMBL" id="CAK9092179.1"/>
    </source>
</evidence>
<feature type="region of interest" description="Disordered" evidence="1">
    <location>
        <begin position="48"/>
        <end position="101"/>
    </location>
</feature>
<reference evidence="2 3" key="1">
    <citation type="submission" date="2024-02" db="EMBL/GenBank/DDBJ databases">
        <authorList>
            <person name="Chen Y."/>
            <person name="Shah S."/>
            <person name="Dougan E. K."/>
            <person name="Thang M."/>
            <person name="Chan C."/>
        </authorList>
    </citation>
    <scope>NUCLEOTIDE SEQUENCE [LARGE SCALE GENOMIC DNA]</scope>
</reference>
<feature type="non-terminal residue" evidence="2">
    <location>
        <position position="1"/>
    </location>
</feature>
<evidence type="ECO:0000256" key="1">
    <source>
        <dbReference type="SAM" id="MobiDB-lite"/>
    </source>
</evidence>
<organism evidence="2 3">
    <name type="scientific">Durusdinium trenchii</name>
    <dbReference type="NCBI Taxonomy" id="1381693"/>
    <lineage>
        <taxon>Eukaryota</taxon>
        <taxon>Sar</taxon>
        <taxon>Alveolata</taxon>
        <taxon>Dinophyceae</taxon>
        <taxon>Suessiales</taxon>
        <taxon>Symbiodiniaceae</taxon>
        <taxon>Durusdinium</taxon>
    </lineage>
</organism>
<dbReference type="EMBL" id="CAXAMM010040270">
    <property type="protein sequence ID" value="CAK9092179.1"/>
    <property type="molecule type" value="Genomic_DNA"/>
</dbReference>